<dbReference type="FunFam" id="3.40.50.300:FF:000398">
    <property type="entry name" value="Type IV pilus assembly ATPase PilB"/>
    <property type="match status" value="1"/>
</dbReference>
<comment type="similarity">
    <text evidence="1">Belongs to the GSP E family.</text>
</comment>
<dbReference type="AlphaFoldDB" id="A0A846QKA9"/>
<dbReference type="InterPro" id="IPR027417">
    <property type="entry name" value="P-loop_NTPase"/>
</dbReference>
<dbReference type="GO" id="GO:0005886">
    <property type="term" value="C:plasma membrane"/>
    <property type="evidence" value="ECO:0007669"/>
    <property type="project" value="TreeGrafter"/>
</dbReference>
<dbReference type="InterPro" id="IPR007831">
    <property type="entry name" value="T2SS_GspE_N"/>
</dbReference>
<evidence type="ECO:0000259" key="4">
    <source>
        <dbReference type="PROSITE" id="PS00662"/>
    </source>
</evidence>
<gene>
    <name evidence="5" type="ORF">GGQ74_002244</name>
</gene>
<organism evidence="5 6">
    <name type="scientific">Desulfobaculum xiamenense</name>
    <dbReference type="NCBI Taxonomy" id="995050"/>
    <lineage>
        <taxon>Bacteria</taxon>
        <taxon>Pseudomonadati</taxon>
        <taxon>Thermodesulfobacteriota</taxon>
        <taxon>Desulfovibrionia</taxon>
        <taxon>Desulfovibrionales</taxon>
        <taxon>Desulfovibrionaceae</taxon>
        <taxon>Desulfobaculum</taxon>
    </lineage>
</organism>
<keyword evidence="6" id="KW-1185">Reference proteome</keyword>
<dbReference type="SUPFAM" id="SSF52540">
    <property type="entry name" value="P-loop containing nucleoside triphosphate hydrolases"/>
    <property type="match status" value="1"/>
</dbReference>
<dbReference type="CDD" id="cd01129">
    <property type="entry name" value="PulE-GspE-like"/>
    <property type="match status" value="1"/>
</dbReference>
<proteinExistence type="inferred from homology"/>
<evidence type="ECO:0000256" key="3">
    <source>
        <dbReference type="ARBA" id="ARBA00022840"/>
    </source>
</evidence>
<comment type="caution">
    <text evidence="5">The sequence shown here is derived from an EMBL/GenBank/DDBJ whole genome shotgun (WGS) entry which is preliminary data.</text>
</comment>
<name>A0A846QKA9_9BACT</name>
<dbReference type="Gene3D" id="3.30.450.90">
    <property type="match status" value="1"/>
</dbReference>
<dbReference type="Pfam" id="PF00437">
    <property type="entry name" value="T2SSE"/>
    <property type="match status" value="1"/>
</dbReference>
<sequence length="569" mass="62538">MTVRKRMRLGEMLVQAGLLDDKELPAILKDQSSSGLRLGQYLVQKGFLKESQIVELVSRQLKIPTYKADTYPVEVGAENLVPADLAQKHNLVPLQRKGRLLTVAMSDPMDINAIDAVEIFSNLEVDPIICTERELQELTYATYGIQSDLDDVLGAMENAEIQTDENALPEAEQDLAVDSLEGMASEAPVVKLLNSILSQAVREGASDVHISPEKNYIQLRFRVDGKLREIPAPPKSYFLPLVSRVKILAHMDIAVSRIPQDGRFSFQFEKRDIHVRASSLPTIHGENIILRLLARDGQIANLEDLGMADADRAKVLNALHKPYGMILTTGPTGSGKSTSLYAALKRLNQPDINIITLEDPVEYRVAKIRQVQLNRRAGMTFASGLRSILRQDPDVILVGEIRDGETAGIAVQAAMTGHRLLSTLHTNDASGAVTRLIDMGIEPFLVASTLLVSIAQRLLRRNCPHCLEEYQPPAPALRAMGLPETGQTYLRGTGCRMCKNTGYSGRIAVFEVLEIDEQIQDMIMARASSADITRAAMEAGKLHTLKQDAAEKVLQGITTLEEAASTVLI</sequence>
<dbReference type="EMBL" id="JAATJA010000002">
    <property type="protein sequence ID" value="NJB68571.1"/>
    <property type="molecule type" value="Genomic_DNA"/>
</dbReference>
<dbReference type="Proteomes" id="UP000580856">
    <property type="component" value="Unassembled WGS sequence"/>
</dbReference>
<dbReference type="RefSeq" id="WP_167941625.1">
    <property type="nucleotide sequence ID" value="NZ_JAATJA010000002.1"/>
</dbReference>
<evidence type="ECO:0000256" key="1">
    <source>
        <dbReference type="ARBA" id="ARBA00006611"/>
    </source>
</evidence>
<dbReference type="PROSITE" id="PS00662">
    <property type="entry name" value="T2SP_E"/>
    <property type="match status" value="1"/>
</dbReference>
<dbReference type="GO" id="GO:0005524">
    <property type="term" value="F:ATP binding"/>
    <property type="evidence" value="ECO:0007669"/>
    <property type="project" value="UniProtKB-KW"/>
</dbReference>
<evidence type="ECO:0000256" key="2">
    <source>
        <dbReference type="ARBA" id="ARBA00022741"/>
    </source>
</evidence>
<dbReference type="Pfam" id="PF05157">
    <property type="entry name" value="MshEN"/>
    <property type="match status" value="1"/>
</dbReference>
<dbReference type="PANTHER" id="PTHR30258">
    <property type="entry name" value="TYPE II SECRETION SYSTEM PROTEIN GSPE-RELATED"/>
    <property type="match status" value="1"/>
</dbReference>
<evidence type="ECO:0000313" key="6">
    <source>
        <dbReference type="Proteomes" id="UP000580856"/>
    </source>
</evidence>
<dbReference type="PANTHER" id="PTHR30258:SF1">
    <property type="entry name" value="PROTEIN TRANSPORT PROTEIN HOFB HOMOLOG"/>
    <property type="match status" value="1"/>
</dbReference>
<dbReference type="Gene3D" id="3.30.300.160">
    <property type="entry name" value="Type II secretion system, protein E, N-terminal domain"/>
    <property type="match status" value="1"/>
</dbReference>
<dbReference type="InterPro" id="IPR037257">
    <property type="entry name" value="T2SS_E_N_sf"/>
</dbReference>
<dbReference type="GO" id="GO:0016887">
    <property type="term" value="F:ATP hydrolysis activity"/>
    <property type="evidence" value="ECO:0007669"/>
    <property type="project" value="TreeGrafter"/>
</dbReference>
<evidence type="ECO:0000313" key="5">
    <source>
        <dbReference type="EMBL" id="NJB68571.1"/>
    </source>
</evidence>
<keyword evidence="2" id="KW-0547">Nucleotide-binding</keyword>
<feature type="domain" description="Bacterial type II secretion system protein E" evidence="4">
    <location>
        <begin position="389"/>
        <end position="403"/>
    </location>
</feature>
<reference evidence="5 6" key="1">
    <citation type="submission" date="2020-03" db="EMBL/GenBank/DDBJ databases">
        <title>Genomic Encyclopedia of Type Strains, Phase IV (KMG-IV): sequencing the most valuable type-strain genomes for metagenomic binning, comparative biology and taxonomic classification.</title>
        <authorList>
            <person name="Goeker M."/>
        </authorList>
    </citation>
    <scope>NUCLEOTIDE SEQUENCE [LARGE SCALE GENOMIC DNA]</scope>
    <source>
        <strain evidence="5 6">DSM 24233</strain>
    </source>
</reference>
<dbReference type="InterPro" id="IPR001482">
    <property type="entry name" value="T2SS/T4SS_dom"/>
</dbReference>
<protein>
    <submittedName>
        <fullName evidence="5">Type IV pilus assembly protein PilB</fullName>
    </submittedName>
</protein>
<dbReference type="Gene3D" id="3.40.50.300">
    <property type="entry name" value="P-loop containing nucleotide triphosphate hydrolases"/>
    <property type="match status" value="1"/>
</dbReference>
<accession>A0A846QKA9</accession>
<keyword evidence="3" id="KW-0067">ATP-binding</keyword>
<dbReference type="SUPFAM" id="SSF160246">
    <property type="entry name" value="EspE N-terminal domain-like"/>
    <property type="match status" value="1"/>
</dbReference>